<dbReference type="HOGENOM" id="CLU_456846_0_0_0"/>
<evidence type="ECO:0000256" key="4">
    <source>
        <dbReference type="RuleBase" id="RU004003"/>
    </source>
</evidence>
<evidence type="ECO:0000256" key="2">
    <source>
        <dbReference type="ARBA" id="ARBA00022729"/>
    </source>
</evidence>
<keyword evidence="2" id="KW-0732">Signal</keyword>
<dbReference type="InterPro" id="IPR038591">
    <property type="entry name" value="NolW-like_sf"/>
</dbReference>
<protein>
    <submittedName>
        <fullName evidence="6">Type II and III secretion system protein</fullName>
    </submittedName>
</protein>
<dbReference type="PANTHER" id="PTHR30332">
    <property type="entry name" value="PROBABLE GENERAL SECRETION PATHWAY PROTEIN D"/>
    <property type="match status" value="1"/>
</dbReference>
<organism evidence="6 7">
    <name type="scientific">Thermanaerovibrio acidaminovorans (strain ATCC 49978 / DSM 6589 / Su883)</name>
    <name type="common">Selenomonas acidaminovorans</name>
    <dbReference type="NCBI Taxonomy" id="525903"/>
    <lineage>
        <taxon>Bacteria</taxon>
        <taxon>Thermotogati</taxon>
        <taxon>Synergistota</taxon>
        <taxon>Synergistia</taxon>
        <taxon>Synergistales</taxon>
        <taxon>Synergistaceae</taxon>
        <taxon>Thermanaerovibrio</taxon>
    </lineage>
</organism>
<sequence length="589" mass="64544">MRLSRLTDLISSSGFRSFSLLLLALLAFTGHLGAAWAEVASSQAQEQMVPMIRDIKCTQGGSQLAILEFIGASVANPSRIQDGREGLEVLFPPAVSVDQALPREIQFEYPLLSSVSLRTTEKGLLVVLSSPVPLKVKSQYGGGTNRFVLSLEPREQASRMKSGRVPTVVPRASDGKDPLSLNVPVDLALREVELKDVFRMLGDFSGYNIICDPTVPTSPVTLTVRKVPMKEVFSYLMRTYDITYAVMGRTILVGKADSLAKSLGQEKTKAFEISYGDVKQISAQVQTLFEITRPIAVDERLRVMYVTGRPEQLAAVERFLNAADHPGKQVMLQARIVEVKDDGVRELESVVNTVYRYWWLSFSSKGGVLGYSRINQESVYKNDTNRVTKPGATDISAIAESGGLSLLDAGIKALENADKGKTLASPSVVVVDGKEAKISLTENIKYISARDQAGNPTYSEEKVGPTMEFLPTVGRDGFVTIKMTLKTGEVTKYIKGGLGEEVPQTSTREVTSYVRVRDGEPFVVGGLFRDSNTFSEYRIPVLSDIPLIGELFKSRTKKKERGEVAMIVIPHILDVPGSPVKTSEVHLSR</sequence>
<keyword evidence="7" id="KW-1185">Reference proteome</keyword>
<dbReference type="AlphaFoldDB" id="D1B5I4"/>
<dbReference type="InterPro" id="IPR004846">
    <property type="entry name" value="T2SS/T3SS_dom"/>
</dbReference>
<evidence type="ECO:0000313" key="7">
    <source>
        <dbReference type="Proteomes" id="UP000002030"/>
    </source>
</evidence>
<reference evidence="6 7" key="1">
    <citation type="journal article" date="2009" name="Stand. Genomic Sci.">
        <title>Complete genome sequence of Thermanaerovibrio acidaminovorans type strain (Su883).</title>
        <authorList>
            <person name="Chovatia M."/>
            <person name="Sikorski J."/>
            <person name="Schroder M."/>
            <person name="Lapidus A."/>
            <person name="Nolan M."/>
            <person name="Tice H."/>
            <person name="Glavina Del Rio T."/>
            <person name="Copeland A."/>
            <person name="Cheng J.F."/>
            <person name="Lucas S."/>
            <person name="Chen F."/>
            <person name="Bruce D."/>
            <person name="Goodwin L."/>
            <person name="Pitluck S."/>
            <person name="Ivanova N."/>
            <person name="Mavromatis K."/>
            <person name="Ovchinnikova G."/>
            <person name="Pati A."/>
            <person name="Chen A."/>
            <person name="Palaniappan K."/>
            <person name="Land M."/>
            <person name="Hauser L."/>
            <person name="Chang Y.J."/>
            <person name="Jeffries C.D."/>
            <person name="Chain P."/>
            <person name="Saunders E."/>
            <person name="Detter J.C."/>
            <person name="Brettin T."/>
            <person name="Rohde M."/>
            <person name="Goker M."/>
            <person name="Spring S."/>
            <person name="Bristow J."/>
            <person name="Markowitz V."/>
            <person name="Hugenholtz P."/>
            <person name="Kyrpides N.C."/>
            <person name="Klenk H.P."/>
            <person name="Eisen J.A."/>
        </authorList>
    </citation>
    <scope>NUCLEOTIDE SEQUENCE [LARGE SCALE GENOMIC DNA]</scope>
    <source>
        <strain evidence="7">ATCC 49978 / DSM 6589 / Su883</strain>
    </source>
</reference>
<dbReference type="EMBL" id="CP001818">
    <property type="protein sequence ID" value="ACZ19275.1"/>
    <property type="molecule type" value="Genomic_DNA"/>
</dbReference>
<dbReference type="GO" id="GO:0015627">
    <property type="term" value="C:type II protein secretion system complex"/>
    <property type="evidence" value="ECO:0007669"/>
    <property type="project" value="TreeGrafter"/>
</dbReference>
<evidence type="ECO:0000256" key="3">
    <source>
        <dbReference type="ARBA" id="ARBA00023136"/>
    </source>
</evidence>
<keyword evidence="3" id="KW-0472">Membrane</keyword>
<dbReference type="GO" id="GO:0016020">
    <property type="term" value="C:membrane"/>
    <property type="evidence" value="ECO:0007669"/>
    <property type="project" value="UniProtKB-SubCell"/>
</dbReference>
<accession>D1B5I4</accession>
<dbReference type="Gene3D" id="3.30.1370.120">
    <property type="match status" value="1"/>
</dbReference>
<dbReference type="Pfam" id="PF00263">
    <property type="entry name" value="Secretin"/>
    <property type="match status" value="1"/>
</dbReference>
<gene>
    <name evidence="6" type="ordered locus">Taci_1043</name>
</gene>
<dbReference type="STRING" id="525903.Taci_1043"/>
<evidence type="ECO:0000313" key="6">
    <source>
        <dbReference type="EMBL" id="ACZ19275.1"/>
    </source>
</evidence>
<dbReference type="OrthoDB" id="9779724at2"/>
<evidence type="ECO:0000256" key="1">
    <source>
        <dbReference type="ARBA" id="ARBA00004370"/>
    </source>
</evidence>
<dbReference type="Proteomes" id="UP000002030">
    <property type="component" value="Chromosome"/>
</dbReference>
<feature type="domain" description="Type II/III secretion system secretin-like" evidence="5">
    <location>
        <begin position="413"/>
        <end position="573"/>
    </location>
</feature>
<dbReference type="RefSeq" id="WP_012869790.1">
    <property type="nucleotide sequence ID" value="NC_013522.1"/>
</dbReference>
<dbReference type="eggNOG" id="COG4796">
    <property type="taxonomic scope" value="Bacteria"/>
</dbReference>
<dbReference type="EnsemblBacteria" id="ACZ19275">
    <property type="protein sequence ID" value="ACZ19275"/>
    <property type="gene ID" value="Taci_1043"/>
</dbReference>
<dbReference type="InterPro" id="IPR050810">
    <property type="entry name" value="Bact_Secretion_Sys_Channel"/>
</dbReference>
<dbReference type="GO" id="GO:0009306">
    <property type="term" value="P:protein secretion"/>
    <property type="evidence" value="ECO:0007669"/>
    <property type="project" value="InterPro"/>
</dbReference>
<dbReference type="PANTHER" id="PTHR30332:SF24">
    <property type="entry name" value="SECRETIN GSPD-RELATED"/>
    <property type="match status" value="1"/>
</dbReference>
<name>D1B5I4_THEAS</name>
<proteinExistence type="inferred from homology"/>
<dbReference type="KEGG" id="tai:Taci_1043"/>
<dbReference type="InterPro" id="IPR001775">
    <property type="entry name" value="GspD/PilQ"/>
</dbReference>
<comment type="subcellular location">
    <subcellularLocation>
        <location evidence="1">Membrane</location>
    </subcellularLocation>
</comment>
<comment type="similarity">
    <text evidence="4">Belongs to the bacterial secretin family.</text>
</comment>
<evidence type="ECO:0000259" key="5">
    <source>
        <dbReference type="Pfam" id="PF00263"/>
    </source>
</evidence>
<dbReference type="PRINTS" id="PR00811">
    <property type="entry name" value="BCTERIALGSPD"/>
</dbReference>